<dbReference type="Proteomes" id="UP000020077">
    <property type="component" value="Unassembled WGS sequence"/>
</dbReference>
<name>A0A080LYU1_9PROT</name>
<organism evidence="1 2">
    <name type="scientific">Candidatus Accumulibacter phosphatis</name>
    <dbReference type="NCBI Taxonomy" id="327160"/>
    <lineage>
        <taxon>Bacteria</taxon>
        <taxon>Pseudomonadati</taxon>
        <taxon>Pseudomonadota</taxon>
        <taxon>Betaproteobacteria</taxon>
        <taxon>Candidatus Accumulibacter</taxon>
    </lineage>
</organism>
<comment type="caution">
    <text evidence="1">The sequence shown here is derived from an EMBL/GenBank/DDBJ whole genome shotgun (WGS) entry which is preliminary data.</text>
</comment>
<reference evidence="1 2" key="1">
    <citation type="submission" date="2014-02" db="EMBL/GenBank/DDBJ databases">
        <title>Expanding our view of genomic diversity in Candidatus Accumulibacter clades.</title>
        <authorList>
            <person name="Skennerton C.T."/>
            <person name="Barr J.J."/>
            <person name="Slater F.R."/>
            <person name="Bond P.L."/>
            <person name="Tyson G.W."/>
        </authorList>
    </citation>
    <scope>NUCLEOTIDE SEQUENCE [LARGE SCALE GENOMIC DNA]</scope>
    <source>
        <strain evidence="2">BA-91</strain>
    </source>
</reference>
<sequence>MSPTGRGLLECPTYQPVTSLAMLSADNPILNSPYDEPARHYATDAQGNLNYRDIRPGRRLFTPDVPQVPIGQQNQGSMFDLNDFQAEYGEHLINRLRDELRTWRDSGYRGVTSRVTRDLLDYWFANPERAAHQKLFFAQQEAVEAAIWLNEVAEKSNTGTHLQSAAKMAGKWKAERTKTRCCAAFSAASRPGAGCW</sequence>
<evidence type="ECO:0000313" key="2">
    <source>
        <dbReference type="Proteomes" id="UP000020077"/>
    </source>
</evidence>
<dbReference type="EMBL" id="JDVG02000279">
    <property type="protein sequence ID" value="KFB73140.1"/>
    <property type="molecule type" value="Genomic_DNA"/>
</dbReference>
<proteinExistence type="predicted"/>
<dbReference type="AlphaFoldDB" id="A0A080LYU1"/>
<accession>A0A080LYU1</accession>
<evidence type="ECO:0000313" key="1">
    <source>
        <dbReference type="EMBL" id="KFB73140.1"/>
    </source>
</evidence>
<gene>
    <name evidence="1" type="ORF">AW09_001624</name>
</gene>
<protein>
    <submittedName>
        <fullName evidence="1">Uncharacterized protein</fullName>
    </submittedName>
</protein>